<sequence>MTSTDVKKYDIPLHQYRMLAASTDVDYPYFPFRISIDFVLVHNSLNSSKHRYRQFFEKAAAKEGLVVRNEKVDDLEFTLISTPFHRLCREAELSQMSFPLKDCPIAPAIPSCCVPLSRVFVTDDTVRFVNAPFQRKNGHLFANYTNERQFLTPAQKGFLTHQILARIDVSRDVEANRVDGDANSSAASLIADAPLRRKGLNWLLMQDAYTDAFVLHAPSTEEPYFREMKTKCESNYTQFIAEIDDDPRKSLGDSWRRWLKFQPLNKIREYFGEQIAYYFAWQGTFVTLLWPATIFGLIVFVSGLVDGVGEAPWRRDDDDDAPLTAKLAEWLIGSFDTPMNAVYAVFMSIWGSVFVQIWRRNNSVLSYEWNVEEIHVIEPDRPEFRGSKTTEDPITGEDIWISPAVVRYLRLVASFLFVCLSMLLVGTSVMLVALVKFWTSHRFECSPTADFSLRCWSLTAFAPSLLNTLSTMGLGAIYNRLAERLNRWENHRTLTEHNNALIVKIFAFQMVNTYTSLFYVAFIRPETHGFQKNGLFGLGESFKDTCAAGTCGSLLAVQLVSHALIKPLPKFAKDVVVPYLVRALRARRWTSSSSSFCESDDRAANVLVREWLKPCAGDFVLWEMNEKIIMFGTTMMFASLFPLAPLFTLIIGLIDIRIDAHRLLWFNRKPIPQISNGIGIWLPILTFLQYCAVFTNAFIVAFTSDFCPKFFKDVMYCSIENRLLIVIIFQNLVFLLKYALSAMIPSIPASIKVAKRKKHYILGQILEKGDVPHRIRNRKRTRFAKIAWITSNRRTTKTGRRRAVQKTRVETLN</sequence>
<feature type="transmembrane region" description="Helical" evidence="8">
    <location>
        <begin position="458"/>
        <end position="481"/>
    </location>
</feature>
<keyword evidence="12" id="KW-1185">Reference proteome</keyword>
<keyword evidence="7" id="KW-0325">Glycoprotein</keyword>
<dbReference type="PANTHER" id="PTHR12308">
    <property type="entry name" value="ANOCTAMIN"/>
    <property type="match status" value="1"/>
</dbReference>
<feature type="transmembrane region" description="Helical" evidence="8">
    <location>
        <begin position="341"/>
        <end position="358"/>
    </location>
</feature>
<dbReference type="GO" id="GO:0005886">
    <property type="term" value="C:plasma membrane"/>
    <property type="evidence" value="ECO:0007669"/>
    <property type="project" value="UniProtKB-SubCell"/>
</dbReference>
<keyword evidence="6 8" id="KW-0472">Membrane</keyword>
<feature type="transmembrane region" description="Helical" evidence="8">
    <location>
        <begin position="628"/>
        <end position="656"/>
    </location>
</feature>
<gene>
    <name evidence="11" type="ORF">CBOVIS_LOCUS4430</name>
</gene>
<proteinExistence type="inferred from homology"/>
<evidence type="ECO:0000259" key="9">
    <source>
        <dbReference type="Pfam" id="PF04547"/>
    </source>
</evidence>
<evidence type="ECO:0000256" key="2">
    <source>
        <dbReference type="ARBA" id="ARBA00009671"/>
    </source>
</evidence>
<evidence type="ECO:0000256" key="4">
    <source>
        <dbReference type="ARBA" id="ARBA00022692"/>
    </source>
</evidence>
<dbReference type="OrthoDB" id="296386at2759"/>
<dbReference type="GO" id="GO:0005254">
    <property type="term" value="F:chloride channel activity"/>
    <property type="evidence" value="ECO:0007669"/>
    <property type="project" value="TreeGrafter"/>
</dbReference>
<dbReference type="Proteomes" id="UP000494206">
    <property type="component" value="Unassembled WGS sequence"/>
</dbReference>
<dbReference type="AlphaFoldDB" id="A0A8S1EUW0"/>
<feature type="transmembrane region" description="Helical" evidence="8">
    <location>
        <begin position="275"/>
        <end position="305"/>
    </location>
</feature>
<evidence type="ECO:0000259" key="10">
    <source>
        <dbReference type="Pfam" id="PF16178"/>
    </source>
</evidence>
<feature type="transmembrane region" description="Helical" evidence="8">
    <location>
        <begin position="411"/>
        <end position="438"/>
    </location>
</feature>
<feature type="domain" description="Anoctamin dimerisation" evidence="10">
    <location>
        <begin position="35"/>
        <end position="264"/>
    </location>
</feature>
<organism evidence="11 12">
    <name type="scientific">Caenorhabditis bovis</name>
    <dbReference type="NCBI Taxonomy" id="2654633"/>
    <lineage>
        <taxon>Eukaryota</taxon>
        <taxon>Metazoa</taxon>
        <taxon>Ecdysozoa</taxon>
        <taxon>Nematoda</taxon>
        <taxon>Chromadorea</taxon>
        <taxon>Rhabditida</taxon>
        <taxon>Rhabditina</taxon>
        <taxon>Rhabditomorpha</taxon>
        <taxon>Rhabditoidea</taxon>
        <taxon>Rhabditidae</taxon>
        <taxon>Peloderinae</taxon>
        <taxon>Caenorhabditis</taxon>
    </lineage>
</organism>
<feature type="transmembrane region" description="Helical" evidence="8">
    <location>
        <begin position="677"/>
        <end position="703"/>
    </location>
</feature>
<name>A0A8S1EUW0_9PELO</name>
<accession>A0A8S1EUW0</accession>
<comment type="subcellular location">
    <subcellularLocation>
        <location evidence="1">Cell membrane</location>
        <topology evidence="1">Multi-pass membrane protein</topology>
    </subcellularLocation>
    <subcellularLocation>
        <location evidence="8">Membrane</location>
        <topology evidence="8">Multi-pass membrane protein</topology>
    </subcellularLocation>
</comment>
<feature type="domain" description="Anoctamin transmembrane" evidence="9">
    <location>
        <begin position="267"/>
        <end position="757"/>
    </location>
</feature>
<protein>
    <recommendedName>
        <fullName evidence="8">Anoctamin</fullName>
    </recommendedName>
</protein>
<keyword evidence="5 8" id="KW-1133">Transmembrane helix</keyword>
<evidence type="ECO:0000256" key="5">
    <source>
        <dbReference type="ARBA" id="ARBA00022989"/>
    </source>
</evidence>
<comment type="caution">
    <text evidence="11">The sequence shown here is derived from an EMBL/GenBank/DDBJ whole genome shotgun (WGS) entry which is preliminary data.</text>
</comment>
<dbReference type="InterPro" id="IPR032394">
    <property type="entry name" value="Anoct_dimer"/>
</dbReference>
<dbReference type="Pfam" id="PF04547">
    <property type="entry name" value="Anoctamin"/>
    <property type="match status" value="1"/>
</dbReference>
<evidence type="ECO:0000256" key="3">
    <source>
        <dbReference type="ARBA" id="ARBA00022475"/>
    </source>
</evidence>
<evidence type="ECO:0000256" key="7">
    <source>
        <dbReference type="ARBA" id="ARBA00023180"/>
    </source>
</evidence>
<comment type="caution">
    <text evidence="8">Lacks conserved residue(s) required for the propagation of feature annotation.</text>
</comment>
<evidence type="ECO:0000313" key="12">
    <source>
        <dbReference type="Proteomes" id="UP000494206"/>
    </source>
</evidence>
<evidence type="ECO:0000313" key="11">
    <source>
        <dbReference type="EMBL" id="CAB3401722.1"/>
    </source>
</evidence>
<reference evidence="11 12" key="1">
    <citation type="submission" date="2020-04" db="EMBL/GenBank/DDBJ databases">
        <authorList>
            <person name="Laetsch R D."/>
            <person name="Stevens L."/>
            <person name="Kumar S."/>
            <person name="Blaxter L. M."/>
        </authorList>
    </citation>
    <scope>NUCLEOTIDE SEQUENCE [LARGE SCALE GENOMIC DNA]</scope>
</reference>
<dbReference type="InterPro" id="IPR049452">
    <property type="entry name" value="Anoctamin_TM"/>
</dbReference>
<dbReference type="InterPro" id="IPR007632">
    <property type="entry name" value="Anoctamin"/>
</dbReference>
<dbReference type="EMBL" id="CADEPM010000003">
    <property type="protein sequence ID" value="CAB3401722.1"/>
    <property type="molecule type" value="Genomic_DNA"/>
</dbReference>
<evidence type="ECO:0000256" key="6">
    <source>
        <dbReference type="ARBA" id="ARBA00023136"/>
    </source>
</evidence>
<evidence type="ECO:0000256" key="8">
    <source>
        <dbReference type="RuleBase" id="RU280814"/>
    </source>
</evidence>
<dbReference type="Pfam" id="PF16178">
    <property type="entry name" value="Anoct_dimer"/>
    <property type="match status" value="1"/>
</dbReference>
<evidence type="ECO:0000256" key="1">
    <source>
        <dbReference type="ARBA" id="ARBA00004651"/>
    </source>
</evidence>
<dbReference type="PANTHER" id="PTHR12308:SF73">
    <property type="entry name" value="ANOCTAMIN"/>
    <property type="match status" value="1"/>
</dbReference>
<dbReference type="GO" id="GO:0046983">
    <property type="term" value="F:protein dimerization activity"/>
    <property type="evidence" value="ECO:0007669"/>
    <property type="project" value="InterPro"/>
</dbReference>
<comment type="similarity">
    <text evidence="2 8">Belongs to the anoctamin family.</text>
</comment>
<keyword evidence="3" id="KW-1003">Cell membrane</keyword>
<feature type="transmembrane region" description="Helical" evidence="8">
    <location>
        <begin position="723"/>
        <end position="747"/>
    </location>
</feature>
<keyword evidence="4 8" id="KW-0812">Transmembrane</keyword>